<dbReference type="PANTHER" id="PTHR12788:SF10">
    <property type="entry name" value="PROTEIN-TYROSINE SULFOTRANSFERASE"/>
    <property type="match status" value="1"/>
</dbReference>
<comment type="caution">
    <text evidence="4">The sequence shown here is derived from an EMBL/GenBank/DDBJ whole genome shotgun (WGS) entry which is preliminary data.</text>
</comment>
<keyword evidence="1" id="KW-0808">Transferase</keyword>
<feature type="repeat" description="TPR" evidence="2">
    <location>
        <begin position="304"/>
        <end position="337"/>
    </location>
</feature>
<feature type="domain" description="Bacterial transcriptional activator" evidence="3">
    <location>
        <begin position="276"/>
        <end position="334"/>
    </location>
</feature>
<dbReference type="Pfam" id="PF03704">
    <property type="entry name" value="BTAD"/>
    <property type="match status" value="1"/>
</dbReference>
<dbReference type="SMART" id="SM00028">
    <property type="entry name" value="TPR"/>
    <property type="match status" value="5"/>
</dbReference>
<dbReference type="InterPro" id="IPR019734">
    <property type="entry name" value="TPR_rpt"/>
</dbReference>
<dbReference type="GO" id="GO:0008476">
    <property type="term" value="F:protein-tyrosine sulfotransferase activity"/>
    <property type="evidence" value="ECO:0007669"/>
    <property type="project" value="InterPro"/>
</dbReference>
<dbReference type="InterPro" id="IPR026634">
    <property type="entry name" value="TPST-like"/>
</dbReference>
<keyword evidence="2" id="KW-0802">TPR repeat</keyword>
<dbReference type="SUPFAM" id="SSF48452">
    <property type="entry name" value="TPR-like"/>
    <property type="match status" value="2"/>
</dbReference>
<dbReference type="PROSITE" id="PS50005">
    <property type="entry name" value="TPR"/>
    <property type="match status" value="1"/>
</dbReference>
<dbReference type="PANTHER" id="PTHR12788">
    <property type="entry name" value="PROTEIN-TYROSINE SULFOTRANSFERASE 2"/>
    <property type="match status" value="1"/>
</dbReference>
<accession>A0A401J712</accession>
<evidence type="ECO:0000313" key="5">
    <source>
        <dbReference type="Proteomes" id="UP000290975"/>
    </source>
</evidence>
<sequence>MLRNCNILFIVQTRKEVKASMDAASHPPVPPSRALNVAVDCAAKQLDTRPAEALAHAEEILTKAPGLPPAELVAAQALRRLGQPDAALSRLAALARRQPNVPALLWELAQAASETGDSAQAIAALERLVPQQAGVASGWFLLARELRKVGRDDQAWRADLSGIHASSRDRDLLEAAVAMNEGRLDDAVASLHARLARLPDDPAAARLLGEIHWRRGDMSAALILVERAVATAPGFDLARDFLIRLLLQNNRLTDALAHADVLAQSPLDNPGYALLRASVLVRLGDQAQAAAIYEGLLAQKPDQPQLWQNLGHALKTLGRQADAIHAYRQAVRYLPTMGEAWWSLANLKTVKLDAADIAVMEQALSMLAPEAAARSEDIFHLHFSLGKALEDARDYAASFGHYDRGNRLRRSLLSYDADEFAAEVKATEACFTAAFLTRMGKGGAAAPDPVFVVGLPRSGSTLVEQILSSHSQVEGTMELPEMMIIASRLQSRIDEGEFPDFSTMIASLTPADRQRLGEEYIDRTRVHRQSDKPRFIDKMPNNWQHVGLIRLILPNAKIIDARRHPMGCCFSGWKQHFARGQAFTYDLSEIGRYYRDYVALMSAFDAAAPGHVHRVHYEHMVADTPGEVARLLDYLGLPFEEACLAFWRTERAVRTASSEQVRQPIFTDGVDHWRHFAPWLGPLEEALRPEIAAYPA</sequence>
<dbReference type="InterPro" id="IPR027417">
    <property type="entry name" value="P-loop_NTPase"/>
</dbReference>
<dbReference type="EMBL" id="BBQY01000038">
    <property type="protein sequence ID" value="GBH32441.1"/>
    <property type="molecule type" value="Genomic_DNA"/>
</dbReference>
<organism evidence="4 5">
    <name type="scientific">Sphingobium xenophagum</name>
    <dbReference type="NCBI Taxonomy" id="121428"/>
    <lineage>
        <taxon>Bacteria</taxon>
        <taxon>Pseudomonadati</taxon>
        <taxon>Pseudomonadota</taxon>
        <taxon>Alphaproteobacteria</taxon>
        <taxon>Sphingomonadales</taxon>
        <taxon>Sphingomonadaceae</taxon>
        <taxon>Sphingobium</taxon>
    </lineage>
</organism>
<protein>
    <recommendedName>
        <fullName evidence="3">Bacterial transcriptional activator domain-containing protein</fullName>
    </recommendedName>
</protein>
<dbReference type="AlphaFoldDB" id="A0A401J712"/>
<dbReference type="Pfam" id="PF13432">
    <property type="entry name" value="TPR_16"/>
    <property type="match status" value="2"/>
</dbReference>
<name>A0A401J712_SPHXE</name>
<keyword evidence="5" id="KW-1185">Reference proteome</keyword>
<dbReference type="Proteomes" id="UP000290975">
    <property type="component" value="Unassembled WGS sequence"/>
</dbReference>
<dbReference type="SUPFAM" id="SSF52540">
    <property type="entry name" value="P-loop containing nucleoside triphosphate hydrolases"/>
    <property type="match status" value="1"/>
</dbReference>
<evidence type="ECO:0000259" key="3">
    <source>
        <dbReference type="Pfam" id="PF03704"/>
    </source>
</evidence>
<dbReference type="Gene3D" id="1.25.40.10">
    <property type="entry name" value="Tetratricopeptide repeat domain"/>
    <property type="match status" value="2"/>
</dbReference>
<reference evidence="4 5" key="1">
    <citation type="submission" date="2014-12" db="EMBL/GenBank/DDBJ databases">
        <title>Whole genome sequencing of Sphingobium xenophagum OW59.</title>
        <authorList>
            <person name="Ohta Y."/>
            <person name="Nishi S."/>
            <person name="Hatada Y."/>
        </authorList>
    </citation>
    <scope>NUCLEOTIDE SEQUENCE [LARGE SCALE GENOMIC DNA]</scope>
    <source>
        <strain evidence="4 5">OW59</strain>
    </source>
</reference>
<gene>
    <name evidence="4" type="ORF">MBESOW_P3672</name>
</gene>
<dbReference type="STRING" id="1192759.GCA_000277525_00353"/>
<dbReference type="InterPro" id="IPR011990">
    <property type="entry name" value="TPR-like_helical_dom_sf"/>
</dbReference>
<evidence type="ECO:0000313" key="4">
    <source>
        <dbReference type="EMBL" id="GBH32441.1"/>
    </source>
</evidence>
<proteinExistence type="predicted"/>
<dbReference type="Gene3D" id="3.40.50.300">
    <property type="entry name" value="P-loop containing nucleotide triphosphate hydrolases"/>
    <property type="match status" value="1"/>
</dbReference>
<dbReference type="InterPro" id="IPR005158">
    <property type="entry name" value="BTAD"/>
</dbReference>
<evidence type="ECO:0000256" key="2">
    <source>
        <dbReference type="PROSITE-ProRule" id="PRU00339"/>
    </source>
</evidence>
<evidence type="ECO:0000256" key="1">
    <source>
        <dbReference type="ARBA" id="ARBA00022679"/>
    </source>
</evidence>
<dbReference type="Pfam" id="PF13469">
    <property type="entry name" value="Sulfotransfer_3"/>
    <property type="match status" value="1"/>
</dbReference>